<dbReference type="Proteomes" id="UP000683428">
    <property type="component" value="Chromosome"/>
</dbReference>
<dbReference type="InterPro" id="IPR051692">
    <property type="entry name" value="OMP-like"/>
</dbReference>
<organism evidence="2 3">
    <name type="scientific">Azospira inquinata</name>
    <dbReference type="NCBI Taxonomy" id="2785627"/>
    <lineage>
        <taxon>Bacteria</taxon>
        <taxon>Pseudomonadati</taxon>
        <taxon>Pseudomonadota</taxon>
        <taxon>Betaproteobacteria</taxon>
        <taxon>Rhodocyclales</taxon>
        <taxon>Rhodocyclaceae</taxon>
        <taxon>Azospira</taxon>
    </lineage>
</organism>
<sequence length="256" mass="28352">MFPRMLPRLFPLVLFCASVFTLAQADTWDGWLVGLNAGMASTTAKYQTGPDDTSWFYNAHQTAGMWANGHKTKTDNSAVAGLSLAYNRQTGALVYGGEMGFDFADISLEKSTTYPYNQGAYAYHYNYKQNAKLNGLLILKGRAGYAFGNSLLSATAGAAWTQLRTSMDYVDSYTGSAQYSASHEKRNLRLGWTAGITYQYKLPSNLILKAEYQYFDFGRSSFNTPIHAANGQYIAPMNFSAKVDVNMFTVGVEKQF</sequence>
<feature type="chain" id="PRO_5037984712" evidence="1">
    <location>
        <begin position="26"/>
        <end position="256"/>
    </location>
</feature>
<dbReference type="EMBL" id="CP064782">
    <property type="protein sequence ID" value="QWT49285.1"/>
    <property type="molecule type" value="Genomic_DNA"/>
</dbReference>
<name>A0A975SMY4_9RHOO</name>
<protein>
    <submittedName>
        <fullName evidence="2">Porin family protein</fullName>
    </submittedName>
</protein>
<reference evidence="2" key="1">
    <citation type="submission" date="2020-11" db="EMBL/GenBank/DDBJ databases">
        <title>Azospira inquinata sp. nov.</title>
        <authorList>
            <person name="Moe W.M."/>
            <person name="Mikes M.C."/>
        </authorList>
    </citation>
    <scope>NUCLEOTIDE SEQUENCE</scope>
    <source>
        <strain evidence="2">Azo-3</strain>
    </source>
</reference>
<evidence type="ECO:0000256" key="1">
    <source>
        <dbReference type="SAM" id="SignalP"/>
    </source>
</evidence>
<feature type="signal peptide" evidence="1">
    <location>
        <begin position="1"/>
        <end position="25"/>
    </location>
</feature>
<evidence type="ECO:0000313" key="3">
    <source>
        <dbReference type="Proteomes" id="UP000683428"/>
    </source>
</evidence>
<dbReference type="RefSeq" id="WP_216127648.1">
    <property type="nucleotide sequence ID" value="NZ_CP064782.1"/>
</dbReference>
<keyword evidence="3" id="KW-1185">Reference proteome</keyword>
<accession>A0A975SMY4</accession>
<dbReference type="PANTHER" id="PTHR34001:SF3">
    <property type="entry name" value="BLL7405 PROTEIN"/>
    <property type="match status" value="1"/>
</dbReference>
<dbReference type="PANTHER" id="PTHR34001">
    <property type="entry name" value="BLL7405 PROTEIN"/>
    <property type="match status" value="1"/>
</dbReference>
<dbReference type="AlphaFoldDB" id="A0A975SMY4"/>
<dbReference type="KEGG" id="aiq:Azoinq_01305"/>
<proteinExistence type="predicted"/>
<evidence type="ECO:0000313" key="2">
    <source>
        <dbReference type="EMBL" id="QWT49285.1"/>
    </source>
</evidence>
<gene>
    <name evidence="2" type="ORF">Azoinq_01305</name>
</gene>
<keyword evidence="1" id="KW-0732">Signal</keyword>